<dbReference type="STRING" id="1121421.SAMN02745123_03932"/>
<accession>A0A1M6X7N8</accession>
<evidence type="ECO:0000313" key="2">
    <source>
        <dbReference type="Proteomes" id="UP000183997"/>
    </source>
</evidence>
<dbReference type="SUPFAM" id="SSF140500">
    <property type="entry name" value="BAS1536-like"/>
    <property type="match status" value="1"/>
</dbReference>
<gene>
    <name evidence="1" type="ORF">SAMN02745123_03932</name>
</gene>
<dbReference type="InterPro" id="IPR018540">
    <property type="entry name" value="Spo0E-like"/>
</dbReference>
<dbReference type="Pfam" id="PF09388">
    <property type="entry name" value="SpoOE-like"/>
    <property type="match status" value="1"/>
</dbReference>
<dbReference type="Gene3D" id="4.10.280.10">
    <property type="entry name" value="Helix-loop-helix DNA-binding domain"/>
    <property type="match status" value="1"/>
</dbReference>
<reference evidence="2" key="1">
    <citation type="submission" date="2016-11" db="EMBL/GenBank/DDBJ databases">
        <authorList>
            <person name="Varghese N."/>
            <person name="Submissions S."/>
        </authorList>
    </citation>
    <scope>NUCLEOTIDE SEQUENCE [LARGE SCALE GENOMIC DNA]</scope>
    <source>
        <strain evidence="2">DSM 10349</strain>
    </source>
</reference>
<dbReference type="EMBL" id="FRAR01000040">
    <property type="protein sequence ID" value="SHL01869.1"/>
    <property type="molecule type" value="Genomic_DNA"/>
</dbReference>
<proteinExistence type="predicted"/>
<keyword evidence="2" id="KW-1185">Reference proteome</keyword>
<dbReference type="InterPro" id="IPR037208">
    <property type="entry name" value="Spo0E-like_sf"/>
</dbReference>
<dbReference type="GO" id="GO:0043937">
    <property type="term" value="P:regulation of sporulation"/>
    <property type="evidence" value="ECO:0007669"/>
    <property type="project" value="InterPro"/>
</dbReference>
<evidence type="ECO:0000313" key="1">
    <source>
        <dbReference type="EMBL" id="SHL01869.1"/>
    </source>
</evidence>
<protein>
    <submittedName>
        <fullName evidence="1">Spo0E like sporulation regulatory protein</fullName>
    </submittedName>
</protein>
<name>A0A1M6X7N8_9FIRM</name>
<dbReference type="Proteomes" id="UP000183997">
    <property type="component" value="Unassembled WGS sequence"/>
</dbReference>
<dbReference type="AlphaFoldDB" id="A0A1M6X7N8"/>
<dbReference type="GO" id="GO:0046983">
    <property type="term" value="F:protein dimerization activity"/>
    <property type="evidence" value="ECO:0007669"/>
    <property type="project" value="InterPro"/>
</dbReference>
<organism evidence="1 2">
    <name type="scientific">Desulforamulus aeronauticus DSM 10349</name>
    <dbReference type="NCBI Taxonomy" id="1121421"/>
    <lineage>
        <taxon>Bacteria</taxon>
        <taxon>Bacillati</taxon>
        <taxon>Bacillota</taxon>
        <taxon>Clostridia</taxon>
        <taxon>Eubacteriales</taxon>
        <taxon>Peptococcaceae</taxon>
        <taxon>Desulforamulus</taxon>
    </lineage>
</organism>
<dbReference type="InterPro" id="IPR036638">
    <property type="entry name" value="HLH_DNA-bd_sf"/>
</dbReference>
<sequence length="72" mass="8509">MGGIFMQYTRNSYSQLYLRMIRSRMILDQLVHEFGFNHPKVISYSQKMDQLVTELQKKKTFVPLSKQSTSTC</sequence>